<dbReference type="CDD" id="cd07726">
    <property type="entry name" value="ST1585-like_MBL-fold"/>
    <property type="match status" value="1"/>
</dbReference>
<evidence type="ECO:0000313" key="2">
    <source>
        <dbReference type="EMBL" id="RFF29805.1"/>
    </source>
</evidence>
<dbReference type="GO" id="GO:0016787">
    <property type="term" value="F:hydrolase activity"/>
    <property type="evidence" value="ECO:0007669"/>
    <property type="project" value="UniProtKB-KW"/>
</dbReference>
<dbReference type="InterPro" id="IPR036866">
    <property type="entry name" value="RibonucZ/Hydroxyglut_hydro"/>
</dbReference>
<keyword evidence="2" id="KW-0378">Hydrolase</keyword>
<reference evidence="2 3" key="1">
    <citation type="submission" date="2018-08" db="EMBL/GenBank/DDBJ databases">
        <title>Wenzhouxiangella salilacus sp. nov., a novel bacterium isolated from a saline lake in Xinjiang Province, China.</title>
        <authorList>
            <person name="Han S."/>
        </authorList>
    </citation>
    <scope>NUCLEOTIDE SEQUENCE [LARGE SCALE GENOMIC DNA]</scope>
    <source>
        <strain evidence="2 3">XDB06</strain>
    </source>
</reference>
<feature type="domain" description="Metallo-beta-lactamase" evidence="1">
    <location>
        <begin position="17"/>
        <end position="221"/>
    </location>
</feature>
<dbReference type="OrthoDB" id="9802991at2"/>
<keyword evidence="3" id="KW-1185">Reference proteome</keyword>
<dbReference type="SMART" id="SM00849">
    <property type="entry name" value="Lactamase_B"/>
    <property type="match status" value="1"/>
</dbReference>
<dbReference type="Proteomes" id="UP000260351">
    <property type="component" value="Unassembled WGS sequence"/>
</dbReference>
<dbReference type="PANTHER" id="PTHR42951:SF22">
    <property type="entry name" value="METALLO BETA-LACTAMASE SUPERFAMILY LIPOPROTEIN"/>
    <property type="match status" value="1"/>
</dbReference>
<evidence type="ECO:0000259" key="1">
    <source>
        <dbReference type="SMART" id="SM00849"/>
    </source>
</evidence>
<dbReference type="InterPro" id="IPR050855">
    <property type="entry name" value="NDM-1-like"/>
</dbReference>
<dbReference type="Gene3D" id="3.60.15.10">
    <property type="entry name" value="Ribonuclease Z/Hydroxyacylglutathione hydrolase-like"/>
    <property type="match status" value="1"/>
</dbReference>
<accession>A0A3E1K702</accession>
<dbReference type="InterPro" id="IPR037482">
    <property type="entry name" value="ST1585_MBL-fold"/>
</dbReference>
<evidence type="ECO:0000313" key="3">
    <source>
        <dbReference type="Proteomes" id="UP000260351"/>
    </source>
</evidence>
<protein>
    <submittedName>
        <fullName evidence="2">MBL fold metallo-hydrolase</fullName>
    </submittedName>
</protein>
<gene>
    <name evidence="2" type="ORF">DZC52_10155</name>
</gene>
<dbReference type="Pfam" id="PF00753">
    <property type="entry name" value="Lactamase_B"/>
    <property type="match status" value="1"/>
</dbReference>
<dbReference type="SUPFAM" id="SSF56281">
    <property type="entry name" value="Metallo-hydrolase/oxidoreductase"/>
    <property type="match status" value="1"/>
</dbReference>
<dbReference type="RefSeq" id="WP_116651039.1">
    <property type="nucleotide sequence ID" value="NZ_QUZK01000041.1"/>
</dbReference>
<organism evidence="2 3">
    <name type="scientific">Wenzhouxiangella sediminis</name>
    <dbReference type="NCBI Taxonomy" id="1792836"/>
    <lineage>
        <taxon>Bacteria</taxon>
        <taxon>Pseudomonadati</taxon>
        <taxon>Pseudomonadota</taxon>
        <taxon>Gammaproteobacteria</taxon>
        <taxon>Chromatiales</taxon>
        <taxon>Wenzhouxiangellaceae</taxon>
        <taxon>Wenzhouxiangella</taxon>
    </lineage>
</organism>
<name>A0A3E1K702_9GAMM</name>
<sequence>MTGIHTIDTHYLDRPEIAAAYLIVEGERAAFVDNNTNFAVPRLLAALEEQGLSPDQVEYLIITHVHLDHAGGTSKLAKACPNATVLAHPRAAPHVIDPSKLVASASAVYGEETFRKLYGTIEPVAEERVRVMDDEETLPFGSRELRFLHTRGHANHHFCIVDSASGAIFAGDAFGLVYPMLQGEGTFAFPSTSPTDFEPELARESIRRLVDENPSCIYVTHFGAVTDIETAAEQLIRHLDFAERLRDDAEASDLPDEELEAYCRPRLYDYVAGLLDGHGNLGRNEHVWSHLKLDLDINAQGIAFAANKRRRKARAAEG</sequence>
<dbReference type="AlphaFoldDB" id="A0A3E1K702"/>
<comment type="caution">
    <text evidence="2">The sequence shown here is derived from an EMBL/GenBank/DDBJ whole genome shotgun (WGS) entry which is preliminary data.</text>
</comment>
<dbReference type="InterPro" id="IPR001279">
    <property type="entry name" value="Metallo-B-lactamas"/>
</dbReference>
<proteinExistence type="predicted"/>
<dbReference type="PANTHER" id="PTHR42951">
    <property type="entry name" value="METALLO-BETA-LACTAMASE DOMAIN-CONTAINING"/>
    <property type="match status" value="1"/>
</dbReference>
<dbReference type="EMBL" id="QUZK01000041">
    <property type="protein sequence ID" value="RFF29805.1"/>
    <property type="molecule type" value="Genomic_DNA"/>
</dbReference>